<dbReference type="PANTHER" id="PTHR43343:SF3">
    <property type="entry name" value="PROTEASE DO-LIKE 8, CHLOROPLASTIC"/>
    <property type="match status" value="1"/>
</dbReference>
<dbReference type="Gene3D" id="3.30.457.10">
    <property type="entry name" value="Copper amine oxidase-like, N-terminal domain"/>
    <property type="match status" value="1"/>
</dbReference>
<dbReference type="EMBL" id="FOMT01000003">
    <property type="protein sequence ID" value="SFE43438.1"/>
    <property type="molecule type" value="Genomic_DNA"/>
</dbReference>
<dbReference type="InterPro" id="IPR036582">
    <property type="entry name" value="Mao_N_sf"/>
</dbReference>
<keyword evidence="3" id="KW-0720">Serine protease</keyword>
<dbReference type="Proteomes" id="UP000198855">
    <property type="component" value="Unassembled WGS sequence"/>
</dbReference>
<dbReference type="AlphaFoldDB" id="A0A1I2AIS5"/>
<feature type="chain" id="PRO_5011594896" evidence="4">
    <location>
        <begin position="32"/>
        <end position="512"/>
    </location>
</feature>
<evidence type="ECO:0000313" key="7">
    <source>
        <dbReference type="Proteomes" id="UP000198855"/>
    </source>
</evidence>
<keyword evidence="7" id="KW-1185">Reference proteome</keyword>
<accession>A0A1I2AIS5</accession>
<feature type="signal peptide" evidence="4">
    <location>
        <begin position="1"/>
        <end position="31"/>
    </location>
</feature>
<sequence length="512" mass="56113">MKRNLAYALLSPLLAAGLLLSPLAAPQHAAAAPVKLAATAKTSISVYVDDKKLSLSKAPYTKNGVTYVPMRELFKALDASVTWEAKAQTIIVRKDFTSITLTIGNKTALINGKSVKLDGAPEIKNNTTYVPARFVAESLGGTVKWDNAGRAVRITTEEYEWEKEYEQVQEELSNRPKYTPKQIVDMYDDSVVTITTNLALGSGVVIDDRYILTNYHVMQDASSATAITVNNKEIKVSGVVAYSKDNDLAIIQTDRSIGATPVEVGYGSLNVKKGDKVVAIGSPLGLQNTVSDGLISGVVYIGSTRYIQTSAPIDHGSSGGALFDEYGELIGITSGGYTSQADLNFAVSSLYGAILMEDLPAKPADNVKFLDPTLPATLVGESNDKIAALLKEQFSSLNTDQGMLELSNWKVTRDSQGWLVITSDIDPVFYTYYGGQTKEELRTWAINLAYELHRMLPGDKIQFQIFFDRIFGFEPRGFDSSEVKALGNEKWQVRFPVLDMQFKDQLYIDVRD</sequence>
<proteinExistence type="predicted"/>
<feature type="domain" description="Copper amine oxidase-like N-terminal" evidence="5">
    <location>
        <begin position="48"/>
        <end position="154"/>
    </location>
</feature>
<dbReference type="PRINTS" id="PR00834">
    <property type="entry name" value="PROTEASES2C"/>
</dbReference>
<dbReference type="SUPFAM" id="SSF50494">
    <property type="entry name" value="Trypsin-like serine proteases"/>
    <property type="match status" value="1"/>
</dbReference>
<dbReference type="InterPro" id="IPR051201">
    <property type="entry name" value="Chloro_Bact_Ser_Proteases"/>
</dbReference>
<keyword evidence="4" id="KW-0732">Signal</keyword>
<keyword evidence="1" id="KW-0645">Protease</keyword>
<dbReference type="InterPro" id="IPR012854">
    <property type="entry name" value="Cu_amine_oxidase-like_N"/>
</dbReference>
<dbReference type="STRING" id="1045775.SAMN05216378_3101"/>
<evidence type="ECO:0000256" key="4">
    <source>
        <dbReference type="SAM" id="SignalP"/>
    </source>
</evidence>
<dbReference type="Gene3D" id="2.40.10.120">
    <property type="match status" value="1"/>
</dbReference>
<evidence type="ECO:0000256" key="1">
    <source>
        <dbReference type="ARBA" id="ARBA00022670"/>
    </source>
</evidence>
<dbReference type="GO" id="GO:0006508">
    <property type="term" value="P:proteolysis"/>
    <property type="evidence" value="ECO:0007669"/>
    <property type="project" value="UniProtKB-KW"/>
</dbReference>
<dbReference type="SUPFAM" id="SSF55383">
    <property type="entry name" value="Copper amine oxidase, domain N"/>
    <property type="match status" value="1"/>
</dbReference>
<evidence type="ECO:0000256" key="3">
    <source>
        <dbReference type="ARBA" id="ARBA00022825"/>
    </source>
</evidence>
<dbReference type="GO" id="GO:0004252">
    <property type="term" value="F:serine-type endopeptidase activity"/>
    <property type="evidence" value="ECO:0007669"/>
    <property type="project" value="InterPro"/>
</dbReference>
<dbReference type="Pfam" id="PF07833">
    <property type="entry name" value="Cu_amine_oxidN1"/>
    <property type="match status" value="1"/>
</dbReference>
<evidence type="ECO:0000256" key="2">
    <source>
        <dbReference type="ARBA" id="ARBA00022801"/>
    </source>
</evidence>
<evidence type="ECO:0000313" key="6">
    <source>
        <dbReference type="EMBL" id="SFE43438.1"/>
    </source>
</evidence>
<dbReference type="RefSeq" id="WP_175532872.1">
    <property type="nucleotide sequence ID" value="NZ_FOMT01000003.1"/>
</dbReference>
<organism evidence="6 7">
    <name type="scientific">Paenibacillus catalpae</name>
    <dbReference type="NCBI Taxonomy" id="1045775"/>
    <lineage>
        <taxon>Bacteria</taxon>
        <taxon>Bacillati</taxon>
        <taxon>Bacillota</taxon>
        <taxon>Bacilli</taxon>
        <taxon>Bacillales</taxon>
        <taxon>Paenibacillaceae</taxon>
        <taxon>Paenibacillus</taxon>
    </lineage>
</organism>
<dbReference type="InterPro" id="IPR001940">
    <property type="entry name" value="Peptidase_S1C"/>
</dbReference>
<protein>
    <submittedName>
        <fullName evidence="6">Trypsin-like peptidase domain-containing protein</fullName>
    </submittedName>
</protein>
<name>A0A1I2AIS5_9BACL</name>
<gene>
    <name evidence="6" type="ORF">SAMN05216378_3101</name>
</gene>
<evidence type="ECO:0000259" key="5">
    <source>
        <dbReference type="Pfam" id="PF07833"/>
    </source>
</evidence>
<keyword evidence="2" id="KW-0378">Hydrolase</keyword>
<dbReference type="PANTHER" id="PTHR43343">
    <property type="entry name" value="PEPTIDASE S12"/>
    <property type="match status" value="1"/>
</dbReference>
<reference evidence="7" key="1">
    <citation type="submission" date="2016-10" db="EMBL/GenBank/DDBJ databases">
        <authorList>
            <person name="Varghese N."/>
            <person name="Submissions S."/>
        </authorList>
    </citation>
    <scope>NUCLEOTIDE SEQUENCE [LARGE SCALE GENOMIC DNA]</scope>
    <source>
        <strain evidence="7">CGMCC 1.10784</strain>
    </source>
</reference>
<dbReference type="Pfam" id="PF13365">
    <property type="entry name" value="Trypsin_2"/>
    <property type="match status" value="1"/>
</dbReference>
<dbReference type="InterPro" id="IPR009003">
    <property type="entry name" value="Peptidase_S1_PA"/>
</dbReference>